<accession>A0A6C0CYL2</accession>
<sequence length="117" mass="13494">MSDEKQLRAELIAESAFEVGRNPLDTAGMDTDDEIWVDDNPDYTDYIEQVYQELKKDSEEDPQERVNRIAKAGFEVGICPPDPGSMDTDDEEWLDDNQDYVDDIKLEYQNLIANNKK</sequence>
<protein>
    <submittedName>
        <fullName evidence="1">Uncharacterized protein</fullName>
    </submittedName>
</protein>
<dbReference type="EMBL" id="MN739510">
    <property type="protein sequence ID" value="QHT09357.1"/>
    <property type="molecule type" value="Genomic_DNA"/>
</dbReference>
<proteinExistence type="predicted"/>
<name>A0A6C0CYL2_9ZZZZ</name>
<reference evidence="1" key="1">
    <citation type="journal article" date="2020" name="Nature">
        <title>Giant virus diversity and host interactions through global metagenomics.</title>
        <authorList>
            <person name="Schulz F."/>
            <person name="Roux S."/>
            <person name="Paez-Espino D."/>
            <person name="Jungbluth S."/>
            <person name="Walsh D.A."/>
            <person name="Denef V.J."/>
            <person name="McMahon K.D."/>
            <person name="Konstantinidis K.T."/>
            <person name="Eloe-Fadrosh E.A."/>
            <person name="Kyrpides N.C."/>
            <person name="Woyke T."/>
        </authorList>
    </citation>
    <scope>NUCLEOTIDE SEQUENCE</scope>
    <source>
        <strain evidence="1">GVMAG-M-3300023110-24</strain>
    </source>
</reference>
<dbReference type="AlphaFoldDB" id="A0A6C0CYL2"/>
<organism evidence="1">
    <name type="scientific">viral metagenome</name>
    <dbReference type="NCBI Taxonomy" id="1070528"/>
    <lineage>
        <taxon>unclassified sequences</taxon>
        <taxon>metagenomes</taxon>
        <taxon>organismal metagenomes</taxon>
    </lineage>
</organism>
<evidence type="ECO:0000313" key="1">
    <source>
        <dbReference type="EMBL" id="QHT09357.1"/>
    </source>
</evidence>